<evidence type="ECO:0000313" key="2">
    <source>
        <dbReference type="Proteomes" id="UP001162131"/>
    </source>
</evidence>
<dbReference type="EMBL" id="CAJZBQ010000040">
    <property type="protein sequence ID" value="CAG9326118.1"/>
    <property type="molecule type" value="Genomic_DNA"/>
</dbReference>
<keyword evidence="2" id="KW-1185">Reference proteome</keyword>
<name>A0AAU9JWL5_9CILI</name>
<reference evidence="1" key="1">
    <citation type="submission" date="2021-09" db="EMBL/GenBank/DDBJ databases">
        <authorList>
            <consortium name="AG Swart"/>
            <person name="Singh M."/>
            <person name="Singh A."/>
            <person name="Seah K."/>
            <person name="Emmerich C."/>
        </authorList>
    </citation>
    <scope>NUCLEOTIDE SEQUENCE</scope>
    <source>
        <strain evidence="1">ATCC30299</strain>
    </source>
</reference>
<gene>
    <name evidence="1" type="ORF">BSTOLATCC_MIC40554</name>
</gene>
<comment type="caution">
    <text evidence="1">The sequence shown here is derived from an EMBL/GenBank/DDBJ whole genome shotgun (WGS) entry which is preliminary data.</text>
</comment>
<accession>A0AAU9JWL5</accession>
<protein>
    <submittedName>
        <fullName evidence="1">Uncharacterized protein</fullName>
    </submittedName>
</protein>
<organism evidence="1 2">
    <name type="scientific">Blepharisma stoltei</name>
    <dbReference type="NCBI Taxonomy" id="1481888"/>
    <lineage>
        <taxon>Eukaryota</taxon>
        <taxon>Sar</taxon>
        <taxon>Alveolata</taxon>
        <taxon>Ciliophora</taxon>
        <taxon>Postciliodesmatophora</taxon>
        <taxon>Heterotrichea</taxon>
        <taxon>Heterotrichida</taxon>
        <taxon>Blepharismidae</taxon>
        <taxon>Blepharisma</taxon>
    </lineage>
</organism>
<dbReference type="Proteomes" id="UP001162131">
    <property type="component" value="Unassembled WGS sequence"/>
</dbReference>
<sequence>MCYFINFSSFILNMDMPFPLSFNKSYFTIKDHSGNIHHLDVNDTFACETALIYLYQDLRYMQQHAGVDLNLLKGVFDVKSLANSPFLGRWFSIPSLPMNKVLPPKIELKLESQSESEDEWEVLS</sequence>
<evidence type="ECO:0000313" key="1">
    <source>
        <dbReference type="EMBL" id="CAG9326118.1"/>
    </source>
</evidence>
<dbReference type="AlphaFoldDB" id="A0AAU9JWL5"/>
<proteinExistence type="predicted"/>